<evidence type="ECO:0000313" key="14">
    <source>
        <dbReference type="Proteomes" id="UP000678393"/>
    </source>
</evidence>
<dbReference type="InterPro" id="IPR018488">
    <property type="entry name" value="cNMP-bd_CS"/>
</dbReference>
<feature type="transmembrane region" description="Helical" evidence="11">
    <location>
        <begin position="98"/>
        <end position="119"/>
    </location>
</feature>
<keyword evidence="2" id="KW-0813">Transport</keyword>
<comment type="caution">
    <text evidence="13">The sequence shown here is derived from an EMBL/GenBank/DDBJ whole genome shotgun (WGS) entry which is preliminary data.</text>
</comment>
<dbReference type="GO" id="GO:0005223">
    <property type="term" value="F:intracellularly cGMP-activated cation channel activity"/>
    <property type="evidence" value="ECO:0007669"/>
    <property type="project" value="TreeGrafter"/>
</dbReference>
<dbReference type="Gene3D" id="1.10.287.70">
    <property type="match status" value="1"/>
</dbReference>
<accession>A0A8S4A328</accession>
<dbReference type="GO" id="GO:0030553">
    <property type="term" value="F:cGMP binding"/>
    <property type="evidence" value="ECO:0007669"/>
    <property type="project" value="TreeGrafter"/>
</dbReference>
<dbReference type="InterPro" id="IPR014710">
    <property type="entry name" value="RmlC-like_jellyroll"/>
</dbReference>
<feature type="transmembrane region" description="Helical" evidence="11">
    <location>
        <begin position="131"/>
        <end position="152"/>
    </location>
</feature>
<feature type="coiled-coil region" evidence="9">
    <location>
        <begin position="520"/>
        <end position="547"/>
    </location>
</feature>
<dbReference type="InterPro" id="IPR000595">
    <property type="entry name" value="cNMP-bd_dom"/>
</dbReference>
<reference evidence="13" key="1">
    <citation type="submission" date="2021-04" db="EMBL/GenBank/DDBJ databases">
        <authorList>
            <consortium name="Molecular Ecology Group"/>
        </authorList>
    </citation>
    <scope>NUCLEOTIDE SEQUENCE</scope>
</reference>
<keyword evidence="5" id="KW-0406">Ion transport</keyword>
<evidence type="ECO:0000256" key="3">
    <source>
        <dbReference type="ARBA" id="ARBA00022692"/>
    </source>
</evidence>
<keyword evidence="7" id="KW-1071">Ligand-gated ion channel</keyword>
<dbReference type="InterPro" id="IPR018490">
    <property type="entry name" value="cNMP-bd_dom_sf"/>
</dbReference>
<dbReference type="Gene3D" id="1.10.287.630">
    <property type="entry name" value="Helix hairpin bin"/>
    <property type="match status" value="1"/>
</dbReference>
<comment type="subcellular location">
    <subcellularLocation>
        <location evidence="1">Membrane</location>
        <topology evidence="1">Multi-pass membrane protein</topology>
    </subcellularLocation>
</comment>
<evidence type="ECO:0000256" key="10">
    <source>
        <dbReference type="SAM" id="MobiDB-lite"/>
    </source>
</evidence>
<gene>
    <name evidence="13" type="ORF">CUNI_LOCUS21262</name>
</gene>
<evidence type="ECO:0000256" key="9">
    <source>
        <dbReference type="SAM" id="Coils"/>
    </source>
</evidence>
<feature type="compositionally biased region" description="Polar residues" evidence="10">
    <location>
        <begin position="618"/>
        <end position="633"/>
    </location>
</feature>
<evidence type="ECO:0000259" key="12">
    <source>
        <dbReference type="PROSITE" id="PS50042"/>
    </source>
</evidence>
<keyword evidence="3 11" id="KW-0812">Transmembrane</keyword>
<feature type="region of interest" description="Disordered" evidence="10">
    <location>
        <begin position="573"/>
        <end position="658"/>
    </location>
</feature>
<evidence type="ECO:0000256" key="7">
    <source>
        <dbReference type="ARBA" id="ARBA00023286"/>
    </source>
</evidence>
<dbReference type="SUPFAM" id="SSF51206">
    <property type="entry name" value="cAMP-binding domain-like"/>
    <property type="match status" value="1"/>
</dbReference>
<keyword evidence="4 11" id="KW-1133">Transmembrane helix</keyword>
<dbReference type="PROSITE" id="PS50042">
    <property type="entry name" value="CNMP_BINDING_3"/>
    <property type="match status" value="1"/>
</dbReference>
<feature type="compositionally biased region" description="Basic residues" evidence="10">
    <location>
        <begin position="581"/>
        <end position="597"/>
    </location>
</feature>
<dbReference type="EMBL" id="CAJHNH020008450">
    <property type="protein sequence ID" value="CAG5135704.1"/>
    <property type="molecule type" value="Genomic_DNA"/>
</dbReference>
<feature type="compositionally biased region" description="Acidic residues" evidence="10">
    <location>
        <begin position="642"/>
        <end position="658"/>
    </location>
</feature>
<dbReference type="FunFam" id="1.10.287.70:FF:000072">
    <property type="entry name" value="Cyclic nucleotide gated channel beta 3"/>
    <property type="match status" value="1"/>
</dbReference>
<evidence type="ECO:0000256" key="4">
    <source>
        <dbReference type="ARBA" id="ARBA00022989"/>
    </source>
</evidence>
<feature type="non-terminal residue" evidence="13">
    <location>
        <position position="1"/>
    </location>
</feature>
<feature type="region of interest" description="Disordered" evidence="10">
    <location>
        <begin position="1"/>
        <end position="50"/>
    </location>
</feature>
<dbReference type="SMART" id="SM00100">
    <property type="entry name" value="cNMP"/>
    <property type="match status" value="1"/>
</dbReference>
<evidence type="ECO:0000256" key="1">
    <source>
        <dbReference type="ARBA" id="ARBA00004141"/>
    </source>
</evidence>
<organism evidence="13 14">
    <name type="scientific">Candidula unifasciata</name>
    <dbReference type="NCBI Taxonomy" id="100452"/>
    <lineage>
        <taxon>Eukaryota</taxon>
        <taxon>Metazoa</taxon>
        <taxon>Spiralia</taxon>
        <taxon>Lophotrochozoa</taxon>
        <taxon>Mollusca</taxon>
        <taxon>Gastropoda</taxon>
        <taxon>Heterobranchia</taxon>
        <taxon>Euthyneura</taxon>
        <taxon>Panpulmonata</taxon>
        <taxon>Eupulmonata</taxon>
        <taxon>Stylommatophora</taxon>
        <taxon>Helicina</taxon>
        <taxon>Helicoidea</taxon>
        <taxon>Geomitridae</taxon>
        <taxon>Candidula</taxon>
    </lineage>
</organism>
<dbReference type="InterPro" id="IPR050866">
    <property type="entry name" value="CNG_cation_channel"/>
</dbReference>
<dbReference type="Gene3D" id="2.60.120.10">
    <property type="entry name" value="Jelly Rolls"/>
    <property type="match status" value="1"/>
</dbReference>
<evidence type="ECO:0000256" key="6">
    <source>
        <dbReference type="ARBA" id="ARBA00023136"/>
    </source>
</evidence>
<dbReference type="GO" id="GO:0044877">
    <property type="term" value="F:protein-containing complex binding"/>
    <property type="evidence" value="ECO:0007669"/>
    <property type="project" value="TreeGrafter"/>
</dbReference>
<sequence length="658" mass="76070">MHELVRAFSSRTQRAKERISQPPTPSSESDCDTKSGGDEPPPPRKVRLGSFMPTGSRASDAFDENHDHLVGVWHCKFRTPKFIKRLSFPETMEPHNKIYVTWLFLVSLAFLYNAVVIPLRGVFPYQTSENLRYWLIMDYLCDVIYILDMIIFKCRLRFTNDGIIESDPKAARKHYMRKWMFKFDVLSLVPLDFFYFIKSVGVNPWLRLPRVLKIQTYWEFYERCDQASKSSAHAIRIIKTVSYMLFLIHVETCGYYAVSVYEGLGTNDWVYSGKGIAYIRCFYLATKTATSIGNNPTPTNKLEYMFMTFYWLSGVFLFALLIGQIRDIVEAATLVKDNYRKKMDSCLWYMQSINLPKEMKDRVREWFLYNWEQQKTIDERSLVSSLPKKLQTDLAINVHFNTLSKVQLFQDCERNLLYDLVLKLKPILYLPGDFICKKGEVGREMYIVTQGQVEVVGGEDGETVLATLHEGSVFGEISLLAMSGRGNRRTADVRSKGYTNVFTLSKHDFEMAMTEYPEAQALLRRRAKKLLKANEKMEKKKKLEAEEIIKTPPETPKLLQTVIQIMDPDSNFVKHMNPSLRRSHRSLRAPSRSHSHRLSASASNIHHLTPPRSHSFRLPSQPSNNPSMTQDPPGQQPKDSFDTDDDNDDDVFDDSSDD</sequence>
<evidence type="ECO:0000256" key="2">
    <source>
        <dbReference type="ARBA" id="ARBA00022448"/>
    </source>
</evidence>
<name>A0A8S4A328_9EUPU</name>
<dbReference type="GO" id="GO:0017071">
    <property type="term" value="C:intracellular cyclic nucleotide activated cation channel complex"/>
    <property type="evidence" value="ECO:0007669"/>
    <property type="project" value="TreeGrafter"/>
</dbReference>
<dbReference type="PROSITE" id="PS00889">
    <property type="entry name" value="CNMP_BINDING_2"/>
    <property type="match status" value="1"/>
</dbReference>
<dbReference type="Pfam" id="PF00520">
    <property type="entry name" value="Ion_trans"/>
    <property type="match status" value="1"/>
</dbReference>
<evidence type="ECO:0000256" key="8">
    <source>
        <dbReference type="ARBA" id="ARBA00023303"/>
    </source>
</evidence>
<dbReference type="GO" id="GO:0005886">
    <property type="term" value="C:plasma membrane"/>
    <property type="evidence" value="ECO:0007669"/>
    <property type="project" value="TreeGrafter"/>
</dbReference>
<feature type="domain" description="Cyclic nucleotide-binding" evidence="12">
    <location>
        <begin position="408"/>
        <end position="513"/>
    </location>
</feature>
<protein>
    <recommendedName>
        <fullName evidence="12">Cyclic nucleotide-binding domain-containing protein</fullName>
    </recommendedName>
</protein>
<dbReference type="PROSITE" id="PS00888">
    <property type="entry name" value="CNMP_BINDING_1"/>
    <property type="match status" value="1"/>
</dbReference>
<evidence type="ECO:0000256" key="11">
    <source>
        <dbReference type="SAM" id="Phobius"/>
    </source>
</evidence>
<proteinExistence type="predicted"/>
<dbReference type="GO" id="GO:0005222">
    <property type="term" value="F:intracellularly cAMP-activated cation channel activity"/>
    <property type="evidence" value="ECO:0007669"/>
    <property type="project" value="TreeGrafter"/>
</dbReference>
<dbReference type="Proteomes" id="UP000678393">
    <property type="component" value="Unassembled WGS sequence"/>
</dbReference>
<dbReference type="SUPFAM" id="SSF81324">
    <property type="entry name" value="Voltage-gated potassium channels"/>
    <property type="match status" value="1"/>
</dbReference>
<dbReference type="InterPro" id="IPR005821">
    <property type="entry name" value="Ion_trans_dom"/>
</dbReference>
<keyword evidence="14" id="KW-1185">Reference proteome</keyword>
<dbReference type="Pfam" id="PF00027">
    <property type="entry name" value="cNMP_binding"/>
    <property type="match status" value="1"/>
</dbReference>
<dbReference type="OrthoDB" id="421226at2759"/>
<dbReference type="CDD" id="cd00038">
    <property type="entry name" value="CAP_ED"/>
    <property type="match status" value="1"/>
</dbReference>
<dbReference type="FunFam" id="1.10.287.630:FF:000001">
    <property type="entry name" value="Cyclic nucleotide-gated channel alpha 3"/>
    <property type="match status" value="1"/>
</dbReference>
<keyword evidence="6 11" id="KW-0472">Membrane</keyword>
<dbReference type="FunFam" id="2.60.120.10:FF:000078">
    <property type="entry name" value="Cyclic nucleotide-gated channel"/>
    <property type="match status" value="1"/>
</dbReference>
<dbReference type="PANTHER" id="PTHR45638:SF1">
    <property type="entry name" value="CYCLIC NUCLEOTIDE-GATED ION CHANNEL SUBUNIT B, ISOFORM A"/>
    <property type="match status" value="1"/>
</dbReference>
<dbReference type="PANTHER" id="PTHR45638">
    <property type="entry name" value="CYCLIC NUCLEOTIDE-GATED CATION CHANNEL SUBUNIT A"/>
    <property type="match status" value="1"/>
</dbReference>
<keyword evidence="8" id="KW-0407">Ion channel</keyword>
<dbReference type="AlphaFoldDB" id="A0A8S4A328"/>
<evidence type="ECO:0000313" key="13">
    <source>
        <dbReference type="EMBL" id="CAG5135704.1"/>
    </source>
</evidence>
<evidence type="ECO:0000256" key="5">
    <source>
        <dbReference type="ARBA" id="ARBA00023065"/>
    </source>
</evidence>
<keyword evidence="9" id="KW-0175">Coiled coil</keyword>